<feature type="region of interest" description="Disordered" evidence="12">
    <location>
        <begin position="18"/>
        <end position="45"/>
    </location>
</feature>
<keyword evidence="2" id="KW-0150">Chloroplast</keyword>
<keyword evidence="5" id="KW-0677">Repeat</keyword>
<dbReference type="EMBL" id="JBCGBO010000006">
    <property type="protein sequence ID" value="KAK9194532.1"/>
    <property type="molecule type" value="Genomic_DNA"/>
</dbReference>
<keyword evidence="15" id="KW-1185">Reference proteome</keyword>
<keyword evidence="3" id="KW-0934">Plastid</keyword>
<dbReference type="SUPFAM" id="SSF75471">
    <property type="entry name" value="YhbY-like"/>
    <property type="match status" value="3"/>
</dbReference>
<dbReference type="PANTHER" id="PTHR31846:SF10">
    <property type="entry name" value="CHLOROPLASTIC GROUP IIA INTRON SPLICING FACILITATOR CRS1, CHLOROPLASTIC"/>
    <property type="match status" value="1"/>
</dbReference>
<evidence type="ECO:0000256" key="10">
    <source>
        <dbReference type="PROSITE-ProRule" id="PRU00626"/>
    </source>
</evidence>
<protein>
    <recommendedName>
        <fullName evidence="13">CRM domain-containing protein</fullName>
    </recommendedName>
</protein>
<evidence type="ECO:0000256" key="5">
    <source>
        <dbReference type="ARBA" id="ARBA00022737"/>
    </source>
</evidence>
<keyword evidence="7" id="KW-0809">Transit peptide</keyword>
<evidence type="ECO:0000256" key="8">
    <source>
        <dbReference type="ARBA" id="ARBA00023187"/>
    </source>
</evidence>
<dbReference type="GO" id="GO:0009507">
    <property type="term" value="C:chloroplast"/>
    <property type="evidence" value="ECO:0007669"/>
    <property type="project" value="UniProtKB-SubCell"/>
</dbReference>
<proteinExistence type="predicted"/>
<dbReference type="PANTHER" id="PTHR31846">
    <property type="entry name" value="CRS1 / YHBY (CRM) DOMAIN-CONTAINING PROTEIN"/>
    <property type="match status" value="1"/>
</dbReference>
<gene>
    <name evidence="14" type="ORF">WN944_005239</name>
</gene>
<keyword evidence="11" id="KW-0175">Coiled coil</keyword>
<dbReference type="PROSITE" id="PS51295">
    <property type="entry name" value="CRM"/>
    <property type="match status" value="3"/>
</dbReference>
<dbReference type="InterPro" id="IPR045278">
    <property type="entry name" value="CRS1/CFM2/CFM3"/>
</dbReference>
<evidence type="ECO:0000256" key="9">
    <source>
        <dbReference type="ARBA" id="ARBA00023274"/>
    </source>
</evidence>
<feature type="compositionally biased region" description="Basic and acidic residues" evidence="12">
    <location>
        <begin position="31"/>
        <end position="44"/>
    </location>
</feature>
<reference evidence="14 15" key="1">
    <citation type="submission" date="2024-05" db="EMBL/GenBank/DDBJ databases">
        <title>Haplotype-resolved chromosome-level genome assembly of Huyou (Citrus changshanensis).</title>
        <authorList>
            <person name="Miao C."/>
            <person name="Chen W."/>
            <person name="Wu Y."/>
            <person name="Wang L."/>
            <person name="Zhao S."/>
            <person name="Grierson D."/>
            <person name="Xu C."/>
            <person name="Chen K."/>
        </authorList>
    </citation>
    <scope>NUCLEOTIDE SEQUENCE [LARGE SCALE GENOMIC DNA]</scope>
    <source>
        <strain evidence="14">01-14</strain>
        <tissue evidence="14">Leaf</tissue>
    </source>
</reference>
<evidence type="ECO:0000256" key="3">
    <source>
        <dbReference type="ARBA" id="ARBA00022640"/>
    </source>
</evidence>
<feature type="domain" description="CRM" evidence="13">
    <location>
        <begin position="125"/>
        <end position="221"/>
    </location>
</feature>
<dbReference type="Pfam" id="PF01985">
    <property type="entry name" value="CRS1_YhbY"/>
    <property type="match status" value="2"/>
</dbReference>
<evidence type="ECO:0000256" key="6">
    <source>
        <dbReference type="ARBA" id="ARBA00022884"/>
    </source>
</evidence>
<evidence type="ECO:0000256" key="1">
    <source>
        <dbReference type="ARBA" id="ARBA00004229"/>
    </source>
</evidence>
<feature type="domain" description="CRM" evidence="13">
    <location>
        <begin position="614"/>
        <end position="714"/>
    </location>
</feature>
<evidence type="ECO:0000256" key="11">
    <source>
        <dbReference type="SAM" id="Coils"/>
    </source>
</evidence>
<name>A0AAP0QH04_9ROSI</name>
<keyword evidence="4" id="KW-0507">mRNA processing</keyword>
<comment type="subcellular location">
    <subcellularLocation>
        <location evidence="1">Plastid</location>
        <location evidence="1">Chloroplast</location>
    </subcellularLocation>
</comment>
<accession>A0AAP0QH04</accession>
<dbReference type="InterPro" id="IPR001890">
    <property type="entry name" value="RNA-binding_CRM"/>
</dbReference>
<dbReference type="AlphaFoldDB" id="A0AAP0QH04"/>
<dbReference type="GO" id="GO:1990904">
    <property type="term" value="C:ribonucleoprotein complex"/>
    <property type="evidence" value="ECO:0007669"/>
    <property type="project" value="UniProtKB-KW"/>
</dbReference>
<sequence>MPTAPWMRSPIVLQPDEIIKPSKPKTKKSFKKTDKGLTAKESGVRGKQAMKKIIENIEKLQKDQILDETQKKDMEKFEFRGCFEENGSDEEDLRGGFGGKVPWLREERFVFRRMKKERMVTKAETMLDGELIERLKDEARKMRKWVKVKKAGVTESVVFEIRLAWRRNELAMVKFDVPLCRNMDRAREILELKTGGLVIWTKKDAHVVYRGDGSKSSVKMCPRSADDQEAPLSKSTHLHLEKKVNVSWIKSNTATLDQNRSLKDGEENSLPTSIFMDKNLRIDKSLYEREGDRLLDGLGPRFVDWWMWKPLPVDGDLLPEVVPGFKPPFRLSPPDARSKLTDDELTYLRKLAHPLPTHFVLGIALPAYFRRNRGLQGLATAILKLWEKSLVAKIAVKWGIPNTDNEQMANELKARVKGRLPCFKSISHACLWPLHLIACLSFYVCLHYACDLFLQNFKFSDDGVLLMQHLTGGVLLLRNKFLIILYRGKDFLPCGVENLIVERERELQICQNHEEGARLKAIETFHLPDEPLEKTSKAGTLSEFQNIQSDFGDLKMGNREFELQLEAEIEDLERELRKQERKLFILNIKIEKSAKELSRLNSAWKPREQDPDLEMITEEERQCLHKIGMKINSNLLLGRRGVFDGVIEGLHQHWKYREVARVITKQKLFAQVIYTAKSLVAESGGILISVDKLKEGHAIIIYRGKNYRRPLKLMTQNLLSKRQALRRSLEMQRLGAELQESRQKNMKIIAQTDVRHTDTS</sequence>
<comment type="caution">
    <text evidence="14">The sequence shown here is derived from an EMBL/GenBank/DDBJ whole genome shotgun (WGS) entry which is preliminary data.</text>
</comment>
<dbReference type="Proteomes" id="UP001428341">
    <property type="component" value="Unassembled WGS sequence"/>
</dbReference>
<evidence type="ECO:0000256" key="7">
    <source>
        <dbReference type="ARBA" id="ARBA00022946"/>
    </source>
</evidence>
<feature type="domain" description="CRM" evidence="13">
    <location>
        <begin position="338"/>
        <end position="444"/>
    </location>
</feature>
<dbReference type="SMART" id="SM01103">
    <property type="entry name" value="CRS1_YhbY"/>
    <property type="match status" value="3"/>
</dbReference>
<evidence type="ECO:0000256" key="4">
    <source>
        <dbReference type="ARBA" id="ARBA00022664"/>
    </source>
</evidence>
<evidence type="ECO:0000256" key="2">
    <source>
        <dbReference type="ARBA" id="ARBA00022528"/>
    </source>
</evidence>
<dbReference type="Gene3D" id="3.30.110.60">
    <property type="entry name" value="YhbY-like"/>
    <property type="match status" value="2"/>
</dbReference>
<dbReference type="GO" id="GO:0000373">
    <property type="term" value="P:Group II intron splicing"/>
    <property type="evidence" value="ECO:0007669"/>
    <property type="project" value="UniProtKB-ARBA"/>
</dbReference>
<evidence type="ECO:0000313" key="15">
    <source>
        <dbReference type="Proteomes" id="UP001428341"/>
    </source>
</evidence>
<keyword evidence="9" id="KW-0687">Ribonucleoprotein</keyword>
<dbReference type="GO" id="GO:0003729">
    <property type="term" value="F:mRNA binding"/>
    <property type="evidence" value="ECO:0007669"/>
    <property type="project" value="InterPro"/>
</dbReference>
<organism evidence="14 15">
    <name type="scientific">Citrus x changshan-huyou</name>
    <dbReference type="NCBI Taxonomy" id="2935761"/>
    <lineage>
        <taxon>Eukaryota</taxon>
        <taxon>Viridiplantae</taxon>
        <taxon>Streptophyta</taxon>
        <taxon>Embryophyta</taxon>
        <taxon>Tracheophyta</taxon>
        <taxon>Spermatophyta</taxon>
        <taxon>Magnoliopsida</taxon>
        <taxon>eudicotyledons</taxon>
        <taxon>Gunneridae</taxon>
        <taxon>Pentapetalae</taxon>
        <taxon>rosids</taxon>
        <taxon>malvids</taxon>
        <taxon>Sapindales</taxon>
        <taxon>Rutaceae</taxon>
        <taxon>Aurantioideae</taxon>
        <taxon>Citrus</taxon>
    </lineage>
</organism>
<dbReference type="InterPro" id="IPR035920">
    <property type="entry name" value="YhbY-like_sf"/>
</dbReference>
<evidence type="ECO:0000259" key="13">
    <source>
        <dbReference type="PROSITE" id="PS51295"/>
    </source>
</evidence>
<keyword evidence="6 10" id="KW-0694">RNA-binding</keyword>
<evidence type="ECO:0000313" key="14">
    <source>
        <dbReference type="EMBL" id="KAK9194532.1"/>
    </source>
</evidence>
<feature type="coiled-coil region" evidence="11">
    <location>
        <begin position="558"/>
        <end position="589"/>
    </location>
</feature>
<dbReference type="GO" id="GO:0006397">
    <property type="term" value="P:mRNA processing"/>
    <property type="evidence" value="ECO:0007669"/>
    <property type="project" value="UniProtKB-KW"/>
</dbReference>
<keyword evidence="8" id="KW-0508">mRNA splicing</keyword>
<evidence type="ECO:0000256" key="12">
    <source>
        <dbReference type="SAM" id="MobiDB-lite"/>
    </source>
</evidence>